<sequence>MDSQPQPALFHFTYIGVLGLHIAKFIQFLKFLYLYPCNSLLRMVHFLASHLRKTILSVCVVILVAIALQGQMISVAATPIKKSLGLFDNALYIGDDVMSTSLKKALDVLDMASKQGINPPIFVIGDKNDPFSPPIFVRVEDLKKAPFDVLAKYVHPNAHQYPGLSPVFERERITQVHAQHQQGRWW</sequence>
<protein>
    <submittedName>
        <fullName evidence="2">Uncharacterized protein</fullName>
    </submittedName>
</protein>
<gene>
    <name evidence="2" type="ORF">LRAMOSA11275</name>
</gene>
<accession>A0A077WU15</accession>
<name>A0A077WU15_9FUNG</name>
<keyword evidence="1" id="KW-0472">Membrane</keyword>
<dbReference type="AlphaFoldDB" id="A0A077WU15"/>
<dbReference type="EMBL" id="LK023341">
    <property type="protein sequence ID" value="CDS10789.1"/>
    <property type="molecule type" value="Genomic_DNA"/>
</dbReference>
<organism evidence="2">
    <name type="scientific">Lichtheimia ramosa</name>
    <dbReference type="NCBI Taxonomy" id="688394"/>
    <lineage>
        <taxon>Eukaryota</taxon>
        <taxon>Fungi</taxon>
        <taxon>Fungi incertae sedis</taxon>
        <taxon>Mucoromycota</taxon>
        <taxon>Mucoromycotina</taxon>
        <taxon>Mucoromycetes</taxon>
        <taxon>Mucorales</taxon>
        <taxon>Lichtheimiaceae</taxon>
        <taxon>Lichtheimia</taxon>
    </lineage>
</organism>
<feature type="transmembrane region" description="Helical" evidence="1">
    <location>
        <begin position="12"/>
        <end position="35"/>
    </location>
</feature>
<keyword evidence="1" id="KW-0812">Transmembrane</keyword>
<evidence type="ECO:0000256" key="1">
    <source>
        <dbReference type="SAM" id="Phobius"/>
    </source>
</evidence>
<dbReference type="OrthoDB" id="2236982at2759"/>
<feature type="transmembrane region" description="Helical" evidence="1">
    <location>
        <begin position="55"/>
        <end position="77"/>
    </location>
</feature>
<reference evidence="2" key="1">
    <citation type="journal article" date="2014" name="Genome Announc.">
        <title>De novo whole-genome sequence and genome annotation of Lichtheimia ramosa.</title>
        <authorList>
            <person name="Linde J."/>
            <person name="Schwartze V."/>
            <person name="Binder U."/>
            <person name="Lass-Florl C."/>
            <person name="Voigt K."/>
            <person name="Horn F."/>
        </authorList>
    </citation>
    <scope>NUCLEOTIDE SEQUENCE</scope>
    <source>
        <strain evidence="2">JMRC FSU:6197</strain>
    </source>
</reference>
<evidence type="ECO:0000313" key="2">
    <source>
        <dbReference type="EMBL" id="CDS10789.1"/>
    </source>
</evidence>
<keyword evidence="1" id="KW-1133">Transmembrane helix</keyword>
<proteinExistence type="predicted"/>